<dbReference type="Proteomes" id="UP001165190">
    <property type="component" value="Unassembled WGS sequence"/>
</dbReference>
<name>A0A9W7HEJ2_HIBTR</name>
<accession>A0A9W7HEJ2</accession>
<dbReference type="PANTHER" id="PTHR24559">
    <property type="entry name" value="TRANSPOSON TY3-I GAG-POL POLYPROTEIN"/>
    <property type="match status" value="1"/>
</dbReference>
<feature type="domain" description="Reverse transcriptase" evidence="1">
    <location>
        <begin position="1"/>
        <end position="82"/>
    </location>
</feature>
<dbReference type="EMBL" id="BSYR01000012">
    <property type="protein sequence ID" value="GMI75791.1"/>
    <property type="molecule type" value="Genomic_DNA"/>
</dbReference>
<dbReference type="InterPro" id="IPR043502">
    <property type="entry name" value="DNA/RNA_pol_sf"/>
</dbReference>
<organism evidence="2 3">
    <name type="scientific">Hibiscus trionum</name>
    <name type="common">Flower of an hour</name>
    <dbReference type="NCBI Taxonomy" id="183268"/>
    <lineage>
        <taxon>Eukaryota</taxon>
        <taxon>Viridiplantae</taxon>
        <taxon>Streptophyta</taxon>
        <taxon>Embryophyta</taxon>
        <taxon>Tracheophyta</taxon>
        <taxon>Spermatophyta</taxon>
        <taxon>Magnoliopsida</taxon>
        <taxon>eudicotyledons</taxon>
        <taxon>Gunneridae</taxon>
        <taxon>Pentapetalae</taxon>
        <taxon>rosids</taxon>
        <taxon>malvids</taxon>
        <taxon>Malvales</taxon>
        <taxon>Malvaceae</taxon>
        <taxon>Malvoideae</taxon>
        <taxon>Hibiscus</taxon>
    </lineage>
</organism>
<evidence type="ECO:0000313" key="2">
    <source>
        <dbReference type="EMBL" id="GMI75791.1"/>
    </source>
</evidence>
<dbReference type="Pfam" id="PF00078">
    <property type="entry name" value="RVT_1"/>
    <property type="match status" value="1"/>
</dbReference>
<dbReference type="PROSITE" id="PS50878">
    <property type="entry name" value="RT_POL"/>
    <property type="match status" value="1"/>
</dbReference>
<dbReference type="InterPro" id="IPR043128">
    <property type="entry name" value="Rev_trsase/Diguanyl_cyclase"/>
</dbReference>
<dbReference type="InterPro" id="IPR000477">
    <property type="entry name" value="RT_dom"/>
</dbReference>
<dbReference type="CDD" id="cd01647">
    <property type="entry name" value="RT_LTR"/>
    <property type="match status" value="1"/>
</dbReference>
<sequence>MPFGLTNTPATFQELMNSLFEPYLRKFVLVFFDDILVYSKDLEEHNRHVRNVLKVLRRNQLFAKRKKCFFGQKHVDYLGHIITEQEVVTYPSKVEEMKK</sequence>
<reference evidence="2" key="1">
    <citation type="submission" date="2023-05" db="EMBL/GenBank/DDBJ databases">
        <title>Genome and transcriptome analyses reveal genes involved in the formation of fine ridges on petal epidermal cells in Hibiscus trionum.</title>
        <authorList>
            <person name="Koshimizu S."/>
            <person name="Masuda S."/>
            <person name="Ishii T."/>
            <person name="Shirasu K."/>
            <person name="Hoshino A."/>
            <person name="Arita M."/>
        </authorList>
    </citation>
    <scope>NUCLEOTIDE SEQUENCE</scope>
    <source>
        <strain evidence="2">Hamamatsu line</strain>
    </source>
</reference>
<dbReference type="PANTHER" id="PTHR24559:SF450">
    <property type="entry name" value="RNA-DIRECTED DNA POLYMERASE HOMOLOG"/>
    <property type="match status" value="1"/>
</dbReference>
<evidence type="ECO:0000313" key="3">
    <source>
        <dbReference type="Proteomes" id="UP001165190"/>
    </source>
</evidence>
<dbReference type="AlphaFoldDB" id="A0A9W7HEJ2"/>
<comment type="caution">
    <text evidence="2">The sequence shown here is derived from an EMBL/GenBank/DDBJ whole genome shotgun (WGS) entry which is preliminary data.</text>
</comment>
<evidence type="ECO:0000259" key="1">
    <source>
        <dbReference type="PROSITE" id="PS50878"/>
    </source>
</evidence>
<gene>
    <name evidence="2" type="ORF">HRI_001248400</name>
</gene>
<dbReference type="FunFam" id="3.30.70.270:FF:000003">
    <property type="entry name" value="Transposon Ty3-G Gag-Pol polyprotein"/>
    <property type="match status" value="1"/>
</dbReference>
<dbReference type="Gene3D" id="3.30.70.270">
    <property type="match status" value="1"/>
</dbReference>
<dbReference type="OrthoDB" id="1685174at2759"/>
<keyword evidence="3" id="KW-1185">Reference proteome</keyword>
<dbReference type="InterPro" id="IPR053134">
    <property type="entry name" value="RNA-dir_DNA_polymerase"/>
</dbReference>
<protein>
    <recommendedName>
        <fullName evidence="1">Reverse transcriptase domain-containing protein</fullName>
    </recommendedName>
</protein>
<proteinExistence type="predicted"/>
<dbReference type="SUPFAM" id="SSF56672">
    <property type="entry name" value="DNA/RNA polymerases"/>
    <property type="match status" value="1"/>
</dbReference>